<dbReference type="GO" id="GO:0019284">
    <property type="term" value="P:L-methionine salvage from S-adenosylmethionine"/>
    <property type="evidence" value="ECO:0007669"/>
    <property type="project" value="TreeGrafter"/>
</dbReference>
<evidence type="ECO:0000256" key="5">
    <source>
        <dbReference type="ARBA" id="ARBA00023167"/>
    </source>
</evidence>
<dbReference type="GO" id="GO:0019509">
    <property type="term" value="P:L-methionine salvage from methylthioadenosine"/>
    <property type="evidence" value="ECO:0007669"/>
    <property type="project" value="UniProtKB-UniPathway"/>
</dbReference>
<dbReference type="AlphaFoldDB" id="A0A2N0UIS2"/>
<dbReference type="GO" id="GO:0008782">
    <property type="term" value="F:adenosylhomocysteine nucleosidase activity"/>
    <property type="evidence" value="ECO:0007669"/>
    <property type="project" value="UniProtKB-EC"/>
</dbReference>
<keyword evidence="8" id="KW-1185">Reference proteome</keyword>
<dbReference type="NCBIfam" id="TIGR01704">
    <property type="entry name" value="MTA_SAH-Nsdase"/>
    <property type="match status" value="1"/>
</dbReference>
<dbReference type="Pfam" id="PF01048">
    <property type="entry name" value="PNP_UDP_1"/>
    <property type="match status" value="1"/>
</dbReference>
<reference evidence="7" key="1">
    <citation type="journal article" date="2018" name="Environ. Microbiol.">
        <title>Sporulation capability and amylosome conservation among diverse human colonic and rumen isolates of the keystone starch-degrader Ruminococcus bromii.</title>
        <authorList>
            <person name="Mukhopadhya I."/>
            <person name="Morais S."/>
            <person name="Laverde-Gomez J."/>
            <person name="Sheridan P.O."/>
            <person name="Walker A.W."/>
            <person name="Kelly W."/>
            <person name="Klieve A.V."/>
            <person name="Ouwerkerk D."/>
            <person name="Duncan S.H."/>
            <person name="Louis P."/>
            <person name="Koropatkin N."/>
            <person name="Cockburn D."/>
            <person name="Kibler R."/>
            <person name="Cooper P.J."/>
            <person name="Sandoval C."/>
            <person name="Crost E."/>
            <person name="Juge N."/>
            <person name="Bayer E.A."/>
            <person name="Flint H.J."/>
        </authorList>
    </citation>
    <scope>NUCLEOTIDE SEQUENCE [LARGE SCALE GENOMIC DNA]</scope>
    <source>
        <strain evidence="7">ATCC 27255</strain>
    </source>
</reference>
<evidence type="ECO:0000313" key="7">
    <source>
        <dbReference type="EMBL" id="PKD26880.1"/>
    </source>
</evidence>
<name>A0A2N0UIS2_9FIRM</name>
<dbReference type="GO" id="GO:0005829">
    <property type="term" value="C:cytosol"/>
    <property type="evidence" value="ECO:0007669"/>
    <property type="project" value="TreeGrafter"/>
</dbReference>
<dbReference type="InterPro" id="IPR035994">
    <property type="entry name" value="Nucleoside_phosphorylase_sf"/>
</dbReference>
<evidence type="ECO:0000256" key="3">
    <source>
        <dbReference type="ARBA" id="ARBA00022605"/>
    </source>
</evidence>
<dbReference type="EC" id="3.2.2.9" evidence="2"/>
<keyword evidence="7" id="KW-0326">Glycosidase</keyword>
<evidence type="ECO:0000256" key="4">
    <source>
        <dbReference type="ARBA" id="ARBA00022801"/>
    </source>
</evidence>
<dbReference type="GO" id="GO:0008930">
    <property type="term" value="F:methylthioadenosine nucleosidase activity"/>
    <property type="evidence" value="ECO:0007669"/>
    <property type="project" value="InterPro"/>
</dbReference>
<dbReference type="InterPro" id="IPR000845">
    <property type="entry name" value="Nucleoside_phosphorylase_d"/>
</dbReference>
<dbReference type="Gene3D" id="3.40.50.1580">
    <property type="entry name" value="Nucleoside phosphorylase domain"/>
    <property type="match status" value="1"/>
</dbReference>
<comment type="caution">
    <text evidence="7">The sequence shown here is derived from an EMBL/GenBank/DDBJ whole genome shotgun (WGS) entry which is preliminary data.</text>
</comment>
<dbReference type="CDD" id="cd09008">
    <property type="entry name" value="MTAN"/>
    <property type="match status" value="1"/>
</dbReference>
<dbReference type="Proteomes" id="UP000233425">
    <property type="component" value="Unassembled WGS sequence"/>
</dbReference>
<feature type="domain" description="Nucleoside phosphorylase" evidence="6">
    <location>
        <begin position="3"/>
        <end position="228"/>
    </location>
</feature>
<keyword evidence="5" id="KW-0486">Methionine biosynthesis</keyword>
<evidence type="ECO:0000256" key="2">
    <source>
        <dbReference type="ARBA" id="ARBA00011974"/>
    </source>
</evidence>
<gene>
    <name evidence="7" type="primary">mtnN</name>
    <name evidence="7" type="ORF">RBATCC27255_01745</name>
</gene>
<organism evidence="7 8">
    <name type="scientific">Ruminococcus bromii</name>
    <dbReference type="NCBI Taxonomy" id="40518"/>
    <lineage>
        <taxon>Bacteria</taxon>
        <taxon>Bacillati</taxon>
        <taxon>Bacillota</taxon>
        <taxon>Clostridia</taxon>
        <taxon>Eubacteriales</taxon>
        <taxon>Oscillospiraceae</taxon>
        <taxon>Ruminococcus</taxon>
    </lineage>
</organism>
<dbReference type="InterPro" id="IPR010049">
    <property type="entry name" value="MTA_SAH_Nsdase"/>
</dbReference>
<keyword evidence="4 7" id="KW-0378">Hydrolase</keyword>
<accession>A0A2N0UIS2</accession>
<comment type="pathway">
    <text evidence="1">Amino-acid biosynthesis; L-methionine biosynthesis via salvage pathway; S-methyl-5-thio-alpha-D-ribose 1-phosphate from S-methyl-5'-thioadenosine (hydrolase route): step 1/2.</text>
</comment>
<dbReference type="SUPFAM" id="SSF53167">
    <property type="entry name" value="Purine and uridine phosphorylases"/>
    <property type="match status" value="1"/>
</dbReference>
<evidence type="ECO:0000259" key="6">
    <source>
        <dbReference type="Pfam" id="PF01048"/>
    </source>
</evidence>
<dbReference type="GO" id="GO:0009164">
    <property type="term" value="P:nucleoside catabolic process"/>
    <property type="evidence" value="ECO:0007669"/>
    <property type="project" value="InterPro"/>
</dbReference>
<dbReference type="PANTHER" id="PTHR46832">
    <property type="entry name" value="5'-METHYLTHIOADENOSINE/S-ADENOSYLHOMOCYSTEINE NUCLEOSIDASE"/>
    <property type="match status" value="1"/>
</dbReference>
<evidence type="ECO:0000256" key="1">
    <source>
        <dbReference type="ARBA" id="ARBA00004945"/>
    </source>
</evidence>
<dbReference type="EMBL" id="NNSR01000073">
    <property type="protein sequence ID" value="PKD26880.1"/>
    <property type="molecule type" value="Genomic_DNA"/>
</dbReference>
<dbReference type="PANTHER" id="PTHR46832:SF1">
    <property type="entry name" value="5'-METHYLTHIOADENOSINE_S-ADENOSYLHOMOCYSTEINE NUCLEOSIDASE"/>
    <property type="match status" value="1"/>
</dbReference>
<protein>
    <recommendedName>
        <fullName evidence="2">adenosylhomocysteine nucleosidase</fullName>
        <ecNumber evidence="2">3.2.2.9</ecNumber>
    </recommendedName>
</protein>
<dbReference type="UniPathway" id="UPA00904">
    <property type="reaction ID" value="UER00871"/>
</dbReference>
<sequence length="231" mass="24562">MTGIICAMQIEADGIIALSQNTQTEEIAGMKFTTGTLNGKDIAVVVCGVGKVNAAMCAVVLIEKFNPDVVINSGVGGSLSPLVSIGDIVVATKSVQHDMNTTALGDKRGEVSFPDGTKIFFDCDKTVVEKLTQACKTLPDTKVEQGVIASGDIFISDRKKRKRIADTFGALVCEMEGAAIGYVCYALKTPYGIIRAISDDLDENKGVDYAKFCELASKKTVGAICEYLKNE</sequence>
<evidence type="ECO:0000313" key="8">
    <source>
        <dbReference type="Proteomes" id="UP000233425"/>
    </source>
</evidence>
<dbReference type="NCBIfam" id="NF004079">
    <property type="entry name" value="PRK05584.1"/>
    <property type="match status" value="1"/>
</dbReference>
<dbReference type="RefSeq" id="WP_101029664.1">
    <property type="nucleotide sequence ID" value="NZ_CABMMZ010000073.1"/>
</dbReference>
<keyword evidence="3" id="KW-0028">Amino-acid biosynthesis</keyword>
<proteinExistence type="predicted"/>